<reference evidence="18 19" key="1">
    <citation type="submission" date="2020-08" db="EMBL/GenBank/DDBJ databases">
        <title>Genomic Encyclopedia of Type Strains, Phase IV (KMG-IV): sequencing the most valuable type-strain genomes for metagenomic binning, comparative biology and taxonomic classification.</title>
        <authorList>
            <person name="Goeker M."/>
        </authorList>
    </citation>
    <scope>NUCLEOTIDE SEQUENCE [LARGE SCALE GENOMIC DNA]</scope>
    <source>
        <strain evidence="18 19">DSM 25079</strain>
    </source>
</reference>
<protein>
    <recommendedName>
        <fullName evidence="10 11">Malate synthase G</fullName>
        <ecNumber evidence="10 11">2.3.3.9</ecNumber>
    </recommendedName>
</protein>
<comment type="subcellular location">
    <subcellularLocation>
        <location evidence="10 13">Cytoplasm</location>
    </subcellularLocation>
</comment>
<feature type="binding site" evidence="10">
    <location>
        <position position="406"/>
    </location>
    <ligand>
        <name>glyoxylate</name>
        <dbReference type="ChEBI" id="CHEBI:36655"/>
    </ligand>
</feature>
<dbReference type="GO" id="GO:0006097">
    <property type="term" value="P:glyoxylate cycle"/>
    <property type="evidence" value="ECO:0007669"/>
    <property type="project" value="UniProtKB-UniRule"/>
</dbReference>
<feature type="domain" description="Malate synthase G alpha-beta insertion" evidence="16">
    <location>
        <begin position="154"/>
        <end position="208"/>
    </location>
</feature>
<evidence type="ECO:0000256" key="2">
    <source>
        <dbReference type="ARBA" id="ARBA00022435"/>
    </source>
</evidence>
<dbReference type="Proteomes" id="UP000549617">
    <property type="component" value="Unassembled WGS sequence"/>
</dbReference>
<name>A0A7W9EF89_9SPHN</name>
<comment type="caution">
    <text evidence="18">The sequence shown here is derived from an EMBL/GenBank/DDBJ whole genome shotgun (WGS) entry which is preliminary data.</text>
</comment>
<keyword evidence="8 10" id="KW-0558">Oxidation</keyword>
<evidence type="ECO:0000259" key="14">
    <source>
        <dbReference type="Pfam" id="PF01274"/>
    </source>
</evidence>
<feature type="modified residue" description="Cysteine sulfenic acid (-SOH)" evidence="10">
    <location>
        <position position="591"/>
    </location>
</feature>
<dbReference type="NCBIfam" id="NF002825">
    <property type="entry name" value="PRK02999.1"/>
    <property type="match status" value="1"/>
</dbReference>
<dbReference type="InterPro" id="IPR044856">
    <property type="entry name" value="Malate_synth_C_sf"/>
</dbReference>
<dbReference type="Gene3D" id="1.20.1220.12">
    <property type="entry name" value="Malate synthase, domain III"/>
    <property type="match status" value="1"/>
</dbReference>
<evidence type="ECO:0000256" key="11">
    <source>
        <dbReference type="NCBIfam" id="TIGR01345"/>
    </source>
</evidence>
<dbReference type="GO" id="GO:0009436">
    <property type="term" value="P:glyoxylate catabolic process"/>
    <property type="evidence" value="ECO:0007669"/>
    <property type="project" value="TreeGrafter"/>
</dbReference>
<comment type="caution">
    <text evidence="10">Lacks conserved residue(s) required for the propagation of feature annotation.</text>
</comment>
<dbReference type="Pfam" id="PF20656">
    <property type="entry name" value="MS_N"/>
    <property type="match status" value="1"/>
</dbReference>
<feature type="binding site" evidence="10">
    <location>
        <position position="515"/>
    </location>
    <ligand>
        <name>acetyl-CoA</name>
        <dbReference type="ChEBI" id="CHEBI:57288"/>
    </ligand>
</feature>
<feature type="binding site" evidence="10">
    <location>
        <position position="250"/>
    </location>
    <ligand>
        <name>acetyl-CoA</name>
        <dbReference type="ChEBI" id="CHEBI:57288"/>
    </ligand>
</feature>
<evidence type="ECO:0000256" key="7">
    <source>
        <dbReference type="ARBA" id="ARBA00022842"/>
    </source>
</evidence>
<dbReference type="InterPro" id="IPR046363">
    <property type="entry name" value="MS_N_TIM-barrel_dom"/>
</dbReference>
<dbReference type="Pfam" id="PF01274">
    <property type="entry name" value="MS_TIM-barrel"/>
    <property type="match status" value="1"/>
</dbReference>
<sequence length="696" mass="74477">MIDKSGLQIAESLARFIEDEALPGTGIAPAAFWQGVADIYTRFAPENAALLAKRDSLQAQIDAWHEARKGQPLDTAAYQAFLREIGYLVPEPAPFAITTQHVDDELATLAGPQLVVPVLNARFLLNAANARWGSLYDALYGTDALPGAAAGKGYDPVRGAQVIAWAKAFLDRSVPLASGSWTDWTGGAPTLAEPAQFIGHAGANILLRHNGLHIELVIDPAHPIGKDDPAGLADVTLESALSTIVDLEDSVAAVDADDKVAAYANWLGLMKGELTASFQKGWQTITRALAPDRAYTAPDGTAFTLPGRSLLFVRNVGHLMTTPAILLANGQQAPEGMLDGIVTSLIALHDLKRTGAFVNSRAGSIYIVKPKMHGPEEAAFTNDLFDAIEDLLGLARHTIKVGVMDEERRTSANLAACIQAVKDRIVFINTGFLDRTGDEMHTSMQAGPMIRKGDMKASSWIASYEDRNVQIGLACGLSGKAQIGKGMWAAPDRMADMLDQKIGHPRTGANTAWVPSPTAATLHATHYHAVDVFARQAERKAEPVASLDALLTIPLATGQNWSDQEISDELDNNAQGILGYVVRWIDQGVGCSKVPDIHDVGLMEDRATLRISSQHMANWLLHGICTPAQADAALSRMAAKVDAQNAGDPLYHPMAGNEATSLAFQAARALVFEGMAQPNGYTEPLLHAFRAKAKAL</sequence>
<feature type="active site" description="Proton donor" evidence="10 12">
    <location>
        <position position="605"/>
    </location>
</feature>
<evidence type="ECO:0000256" key="5">
    <source>
        <dbReference type="ARBA" id="ARBA00022679"/>
    </source>
</evidence>
<feature type="binding site" evidence="10">
    <location>
        <begin position="122"/>
        <end position="123"/>
    </location>
    <ligand>
        <name>acetyl-CoA</name>
        <dbReference type="ChEBI" id="CHEBI:57288"/>
    </ligand>
</feature>
<dbReference type="AlphaFoldDB" id="A0A7W9EF89"/>
<dbReference type="InterPro" id="IPR048355">
    <property type="entry name" value="MS_C"/>
</dbReference>
<evidence type="ECO:0000256" key="1">
    <source>
        <dbReference type="ARBA" id="ARBA00001946"/>
    </source>
</evidence>
<dbReference type="Pfam" id="PF20658">
    <property type="entry name" value="MSG_insertion"/>
    <property type="match status" value="1"/>
</dbReference>
<dbReference type="Pfam" id="PF20659">
    <property type="entry name" value="MS_C"/>
    <property type="match status" value="1"/>
</dbReference>
<dbReference type="GO" id="GO:0005829">
    <property type="term" value="C:cytosol"/>
    <property type="evidence" value="ECO:0007669"/>
    <property type="project" value="TreeGrafter"/>
</dbReference>
<evidence type="ECO:0000313" key="19">
    <source>
        <dbReference type="Proteomes" id="UP000549617"/>
    </source>
</evidence>
<comment type="similarity">
    <text evidence="10 13">Belongs to the malate synthase family. GlcB subfamily.</text>
</comment>
<evidence type="ECO:0000259" key="16">
    <source>
        <dbReference type="Pfam" id="PF20658"/>
    </source>
</evidence>
<evidence type="ECO:0000256" key="4">
    <source>
        <dbReference type="ARBA" id="ARBA00022532"/>
    </source>
</evidence>
<feature type="active site" description="Proton acceptor" evidence="10 12">
    <location>
        <position position="314"/>
    </location>
</feature>
<comment type="function">
    <text evidence="10">Involved in the glycolate utilization. Catalyzes the condensation and subsequent hydrolysis of acetyl-coenzyme A (acetyl-CoA) and glyoxylate to form malate and CoA.</text>
</comment>
<comment type="cofactor">
    <cofactor evidence="1 10">
        <name>Mg(2+)</name>
        <dbReference type="ChEBI" id="CHEBI:18420"/>
    </cofactor>
</comment>
<feature type="binding site" evidence="10">
    <location>
        <position position="406"/>
    </location>
    <ligand>
        <name>Mg(2+)</name>
        <dbReference type="ChEBI" id="CHEBI:18420"/>
    </ligand>
</feature>
<feature type="domain" description="Malate synthase N-terminal" evidence="15">
    <location>
        <begin position="14"/>
        <end position="66"/>
    </location>
</feature>
<feature type="binding site" evidence="10">
    <location>
        <begin position="431"/>
        <end position="434"/>
    </location>
    <ligand>
        <name>glyoxylate</name>
        <dbReference type="ChEBI" id="CHEBI:36655"/>
    </ligand>
</feature>
<keyword evidence="19" id="KW-1185">Reference proteome</keyword>
<keyword evidence="18" id="KW-0012">Acyltransferase</keyword>
<gene>
    <name evidence="10" type="primary">glcB</name>
    <name evidence="18" type="ORF">FHS49_002848</name>
</gene>
<evidence type="ECO:0000256" key="9">
    <source>
        <dbReference type="ARBA" id="ARBA00047918"/>
    </source>
</evidence>
<accession>A0A7W9EF89</accession>
<dbReference type="UniPathway" id="UPA00703">
    <property type="reaction ID" value="UER00720"/>
</dbReference>
<keyword evidence="4 10" id="KW-0816">Tricarboxylic acid cycle</keyword>
<evidence type="ECO:0000256" key="10">
    <source>
        <dbReference type="HAMAP-Rule" id="MF_00641"/>
    </source>
</evidence>
<dbReference type="InterPro" id="IPR048357">
    <property type="entry name" value="MSG_insertion"/>
</dbReference>
<dbReference type="GO" id="GO:0006099">
    <property type="term" value="P:tricarboxylic acid cycle"/>
    <property type="evidence" value="ECO:0007669"/>
    <property type="project" value="UniProtKB-KW"/>
</dbReference>
<comment type="catalytic activity">
    <reaction evidence="9 10 13">
        <text>glyoxylate + acetyl-CoA + H2O = (S)-malate + CoA + H(+)</text>
        <dbReference type="Rhea" id="RHEA:18181"/>
        <dbReference type="ChEBI" id="CHEBI:15377"/>
        <dbReference type="ChEBI" id="CHEBI:15378"/>
        <dbReference type="ChEBI" id="CHEBI:15589"/>
        <dbReference type="ChEBI" id="CHEBI:36655"/>
        <dbReference type="ChEBI" id="CHEBI:57287"/>
        <dbReference type="ChEBI" id="CHEBI:57288"/>
        <dbReference type="EC" id="2.3.3.9"/>
    </reaction>
</comment>
<evidence type="ECO:0000313" key="18">
    <source>
        <dbReference type="EMBL" id="MBB5686824.1"/>
    </source>
</evidence>
<dbReference type="EC" id="2.3.3.9" evidence="10 11"/>
<evidence type="ECO:0000256" key="8">
    <source>
        <dbReference type="ARBA" id="ARBA00023097"/>
    </source>
</evidence>
<evidence type="ECO:0000259" key="15">
    <source>
        <dbReference type="Pfam" id="PF20656"/>
    </source>
</evidence>
<dbReference type="GO" id="GO:0000287">
    <property type="term" value="F:magnesium ion binding"/>
    <property type="evidence" value="ECO:0007669"/>
    <property type="project" value="TreeGrafter"/>
</dbReference>
<dbReference type="SUPFAM" id="SSF51645">
    <property type="entry name" value="Malate synthase G"/>
    <property type="match status" value="1"/>
</dbReference>
<dbReference type="InterPro" id="IPR001465">
    <property type="entry name" value="Malate_synthase_TIM"/>
</dbReference>
<keyword evidence="5 10" id="KW-0808">Transferase</keyword>
<evidence type="ECO:0000256" key="12">
    <source>
        <dbReference type="PIRSR" id="PIRSR601465-50"/>
    </source>
</evidence>
<feature type="binding site" evidence="10">
    <location>
        <position position="115"/>
    </location>
    <ligand>
        <name>acetyl-CoA</name>
        <dbReference type="ChEBI" id="CHEBI:57288"/>
    </ligand>
</feature>
<keyword evidence="3 10" id="KW-0963">Cytoplasm</keyword>
<feature type="binding site" evidence="10">
    <location>
        <position position="287"/>
    </location>
    <ligand>
        <name>acetyl-CoA</name>
        <dbReference type="ChEBI" id="CHEBI:57288"/>
    </ligand>
</feature>
<dbReference type="HAMAP" id="MF_00641">
    <property type="entry name" value="Malate_synth_G"/>
    <property type="match status" value="1"/>
</dbReference>
<evidence type="ECO:0000256" key="13">
    <source>
        <dbReference type="RuleBase" id="RU003572"/>
    </source>
</evidence>
<dbReference type="InterPro" id="IPR006253">
    <property type="entry name" value="Malate_synthG"/>
</dbReference>
<evidence type="ECO:0000256" key="3">
    <source>
        <dbReference type="ARBA" id="ARBA00022490"/>
    </source>
</evidence>
<dbReference type="InterPro" id="IPR011076">
    <property type="entry name" value="Malate_synth_sf"/>
</dbReference>
<dbReference type="PANTHER" id="PTHR42739">
    <property type="entry name" value="MALATE SYNTHASE G"/>
    <property type="match status" value="1"/>
</dbReference>
<dbReference type="NCBIfam" id="TIGR01345">
    <property type="entry name" value="malate_syn_G"/>
    <property type="match status" value="1"/>
</dbReference>
<dbReference type="Gene3D" id="3.20.20.360">
    <property type="entry name" value="Malate synthase, domain 3"/>
    <property type="match status" value="2"/>
</dbReference>
<dbReference type="InterPro" id="IPR048356">
    <property type="entry name" value="MS_N"/>
</dbReference>
<feature type="domain" description="Malate synthase C-terminal" evidence="17">
    <location>
        <begin position="565"/>
        <end position="646"/>
    </location>
</feature>
<dbReference type="RefSeq" id="WP_184019594.1">
    <property type="nucleotide sequence ID" value="NZ_JACIJC010000004.1"/>
</dbReference>
<evidence type="ECO:0000256" key="6">
    <source>
        <dbReference type="ARBA" id="ARBA00022723"/>
    </source>
</evidence>
<comment type="pathway">
    <text evidence="10 13">Carbohydrate metabolism; glyoxylate cycle; (S)-malate from isocitrate: step 2/2.</text>
</comment>
<organism evidence="18 19">
    <name type="scientific">Sphingobium boeckii</name>
    <dbReference type="NCBI Taxonomy" id="1082345"/>
    <lineage>
        <taxon>Bacteria</taxon>
        <taxon>Pseudomonadati</taxon>
        <taxon>Pseudomonadota</taxon>
        <taxon>Alphaproteobacteria</taxon>
        <taxon>Sphingomonadales</taxon>
        <taxon>Sphingomonadaceae</taxon>
        <taxon>Sphingobium</taxon>
    </lineage>
</organism>
<dbReference type="PANTHER" id="PTHR42739:SF1">
    <property type="entry name" value="MALATE SYNTHASE G"/>
    <property type="match status" value="1"/>
</dbReference>
<evidence type="ECO:0000259" key="17">
    <source>
        <dbReference type="Pfam" id="PF20659"/>
    </source>
</evidence>
<dbReference type="GO" id="GO:0004474">
    <property type="term" value="F:malate synthase activity"/>
    <property type="evidence" value="ECO:0007669"/>
    <property type="project" value="UniProtKB-UniRule"/>
</dbReference>
<proteinExistence type="inferred from homology"/>
<feature type="binding site" evidence="10">
    <location>
        <position position="314"/>
    </location>
    <ligand>
        <name>glyoxylate</name>
        <dbReference type="ChEBI" id="CHEBI:36655"/>
    </ligand>
</feature>
<feature type="domain" description="Malate synthase TIM barrel" evidence="14">
    <location>
        <begin position="311"/>
        <end position="543"/>
    </location>
</feature>
<keyword evidence="6 10" id="KW-0479">Metal-binding</keyword>
<comment type="subunit">
    <text evidence="10">Monomer.</text>
</comment>
<keyword evidence="7 10" id="KW-0460">Magnesium</keyword>
<dbReference type="EMBL" id="JACIJC010000004">
    <property type="protein sequence ID" value="MBB5686824.1"/>
    <property type="molecule type" value="Genomic_DNA"/>
</dbReference>
<keyword evidence="2 10" id="KW-0329">Glyoxylate bypass</keyword>
<feature type="binding site" evidence="10">
    <location>
        <position position="434"/>
    </location>
    <ligand>
        <name>Mg(2+)</name>
        <dbReference type="ChEBI" id="CHEBI:18420"/>
    </ligand>
</feature>